<evidence type="ECO:0000256" key="2">
    <source>
        <dbReference type="ARBA" id="ARBA00023015"/>
    </source>
</evidence>
<dbReference type="PANTHER" id="PTHR30537">
    <property type="entry name" value="HTH-TYPE TRANSCRIPTIONAL REGULATOR"/>
    <property type="match status" value="1"/>
</dbReference>
<dbReference type="Pfam" id="PF03466">
    <property type="entry name" value="LysR_substrate"/>
    <property type="match status" value="1"/>
</dbReference>
<evidence type="ECO:0000256" key="1">
    <source>
        <dbReference type="ARBA" id="ARBA00009437"/>
    </source>
</evidence>
<comment type="similarity">
    <text evidence="1">Belongs to the LysR transcriptional regulatory family.</text>
</comment>
<feature type="domain" description="HTH lysR-type" evidence="5">
    <location>
        <begin position="14"/>
        <end position="64"/>
    </location>
</feature>
<dbReference type="Gene3D" id="1.10.10.10">
    <property type="entry name" value="Winged helix-like DNA-binding domain superfamily/Winged helix DNA-binding domain"/>
    <property type="match status" value="1"/>
</dbReference>
<dbReference type="Pfam" id="PF00126">
    <property type="entry name" value="HTH_1"/>
    <property type="match status" value="1"/>
</dbReference>
<sequence length="298" mass="33630">MRDDMRKLLADVPYFLEAANHPSFTQAADALGIPLATLSRRIAAMEQHLGVKLFFRNTRVAGLTEDGKELLESCKFIMAEASGVRDRLMQKQAEPCGPIRMSVEAFVYHCCMHGALGSFVEQYPQISLHTVFSTEWKDLHREPFDLDIRTGPVPYPDLKVRRLLSMQPALFCTAEFLHSHPRPEHPGDLARLPFIAQTSEGRPLVTCSKKRQVETVALQPRHTVQSIGLALELLLANQGVTTLIPQLAKAFDKEGRLVQLLPDWELTKTDINLTLPGDRPPKRVRLFVDHIVKHFQSL</sequence>
<dbReference type="PANTHER" id="PTHR30537:SF5">
    <property type="entry name" value="HTH-TYPE TRANSCRIPTIONAL ACTIVATOR TTDR-RELATED"/>
    <property type="match status" value="1"/>
</dbReference>
<evidence type="ECO:0000256" key="3">
    <source>
        <dbReference type="ARBA" id="ARBA00023125"/>
    </source>
</evidence>
<dbReference type="InterPro" id="IPR036390">
    <property type="entry name" value="WH_DNA-bd_sf"/>
</dbReference>
<dbReference type="SUPFAM" id="SSF53850">
    <property type="entry name" value="Periplasmic binding protein-like II"/>
    <property type="match status" value="1"/>
</dbReference>
<dbReference type="SUPFAM" id="SSF46785">
    <property type="entry name" value="Winged helix' DNA-binding domain"/>
    <property type="match status" value="1"/>
</dbReference>
<dbReference type="PROSITE" id="PS50931">
    <property type="entry name" value="HTH_LYSR"/>
    <property type="match status" value="1"/>
</dbReference>
<dbReference type="InterPro" id="IPR005119">
    <property type="entry name" value="LysR_subst-bd"/>
</dbReference>
<keyword evidence="3" id="KW-0238">DNA-binding</keyword>
<dbReference type="Gene3D" id="3.40.190.290">
    <property type="match status" value="1"/>
</dbReference>
<accession>A0A212L610</accession>
<evidence type="ECO:0000259" key="5">
    <source>
        <dbReference type="PROSITE" id="PS50931"/>
    </source>
</evidence>
<dbReference type="InterPro" id="IPR000847">
    <property type="entry name" value="LysR_HTH_N"/>
</dbReference>
<keyword evidence="2" id="KW-0805">Transcription regulation</keyword>
<dbReference type="GO" id="GO:0003677">
    <property type="term" value="F:DNA binding"/>
    <property type="evidence" value="ECO:0007669"/>
    <property type="project" value="UniProtKB-KW"/>
</dbReference>
<protein>
    <submittedName>
        <fullName evidence="6">Transcriptional regulator, LysR family</fullName>
    </submittedName>
</protein>
<evidence type="ECO:0000313" key="6">
    <source>
        <dbReference type="EMBL" id="SCM72991.1"/>
    </source>
</evidence>
<evidence type="ECO:0000256" key="4">
    <source>
        <dbReference type="ARBA" id="ARBA00023163"/>
    </source>
</evidence>
<dbReference type="InterPro" id="IPR058163">
    <property type="entry name" value="LysR-type_TF_proteobact-type"/>
</dbReference>
<proteinExistence type="inferred from homology"/>
<dbReference type="GO" id="GO:0003700">
    <property type="term" value="F:DNA-binding transcription factor activity"/>
    <property type="evidence" value="ECO:0007669"/>
    <property type="project" value="InterPro"/>
</dbReference>
<dbReference type="AlphaFoldDB" id="A0A212L610"/>
<dbReference type="InterPro" id="IPR036388">
    <property type="entry name" value="WH-like_DNA-bd_sf"/>
</dbReference>
<keyword evidence="4" id="KW-0804">Transcription</keyword>
<organism evidence="6">
    <name type="scientific">uncultured Desulfovibrio sp</name>
    <dbReference type="NCBI Taxonomy" id="167968"/>
    <lineage>
        <taxon>Bacteria</taxon>
        <taxon>Pseudomonadati</taxon>
        <taxon>Thermodesulfobacteriota</taxon>
        <taxon>Desulfovibrionia</taxon>
        <taxon>Desulfovibrionales</taxon>
        <taxon>Desulfovibrionaceae</taxon>
        <taxon>Desulfovibrio</taxon>
        <taxon>environmental samples</taxon>
    </lineage>
</organism>
<dbReference type="EMBL" id="FMJC01000002">
    <property type="protein sequence ID" value="SCM72991.1"/>
    <property type="molecule type" value="Genomic_DNA"/>
</dbReference>
<gene>
    <name evidence="6" type="ORF">KL86DES1_20962</name>
</gene>
<dbReference type="FunFam" id="1.10.10.10:FF:000001">
    <property type="entry name" value="LysR family transcriptional regulator"/>
    <property type="match status" value="1"/>
</dbReference>
<reference evidence="6" key="1">
    <citation type="submission" date="2016-08" db="EMBL/GenBank/DDBJ databases">
        <authorList>
            <person name="Seilhamer J.J."/>
        </authorList>
    </citation>
    <scope>NUCLEOTIDE SEQUENCE</scope>
    <source>
        <strain evidence="6">86-1</strain>
    </source>
</reference>
<name>A0A212L610_9BACT</name>